<accession>A0AAW2BSF1</accession>
<comment type="caution">
    <text evidence="1">The sequence shown here is derived from an EMBL/GenBank/DDBJ whole genome shotgun (WGS) entry which is preliminary data.</text>
</comment>
<reference evidence="1 2" key="1">
    <citation type="submission" date="2024-01" db="EMBL/GenBank/DDBJ databases">
        <title>A telomere-to-telomere, gap-free genome of sweet tea (Lithocarpus litseifolius).</title>
        <authorList>
            <person name="Zhou J."/>
        </authorList>
    </citation>
    <scope>NUCLEOTIDE SEQUENCE [LARGE SCALE GENOMIC DNA]</scope>
    <source>
        <strain evidence="1">Zhou-2022a</strain>
        <tissue evidence="1">Leaf</tissue>
    </source>
</reference>
<evidence type="ECO:0000313" key="1">
    <source>
        <dbReference type="EMBL" id="KAK9986970.1"/>
    </source>
</evidence>
<dbReference type="EMBL" id="JAZDWU010000011">
    <property type="protein sequence ID" value="KAK9986970.1"/>
    <property type="molecule type" value="Genomic_DNA"/>
</dbReference>
<evidence type="ECO:0000313" key="2">
    <source>
        <dbReference type="Proteomes" id="UP001459277"/>
    </source>
</evidence>
<dbReference type="AlphaFoldDB" id="A0AAW2BSF1"/>
<name>A0AAW2BSF1_9ROSI</name>
<organism evidence="1 2">
    <name type="scientific">Lithocarpus litseifolius</name>
    <dbReference type="NCBI Taxonomy" id="425828"/>
    <lineage>
        <taxon>Eukaryota</taxon>
        <taxon>Viridiplantae</taxon>
        <taxon>Streptophyta</taxon>
        <taxon>Embryophyta</taxon>
        <taxon>Tracheophyta</taxon>
        <taxon>Spermatophyta</taxon>
        <taxon>Magnoliopsida</taxon>
        <taxon>eudicotyledons</taxon>
        <taxon>Gunneridae</taxon>
        <taxon>Pentapetalae</taxon>
        <taxon>rosids</taxon>
        <taxon>fabids</taxon>
        <taxon>Fagales</taxon>
        <taxon>Fagaceae</taxon>
        <taxon>Lithocarpus</taxon>
    </lineage>
</organism>
<keyword evidence="2" id="KW-1185">Reference proteome</keyword>
<proteinExistence type="predicted"/>
<dbReference type="PANTHER" id="PTHR31973">
    <property type="entry name" value="POLYPROTEIN, PUTATIVE-RELATED"/>
    <property type="match status" value="1"/>
</dbReference>
<gene>
    <name evidence="1" type="ORF">SO802_031921</name>
</gene>
<dbReference type="Proteomes" id="UP001459277">
    <property type="component" value="Unassembled WGS sequence"/>
</dbReference>
<dbReference type="PANTHER" id="PTHR31973:SF187">
    <property type="entry name" value="MUTATOR TRANSPOSASE MUDRA PROTEIN"/>
    <property type="match status" value="1"/>
</dbReference>
<protein>
    <submittedName>
        <fullName evidence="1">Uncharacterized protein</fullName>
    </submittedName>
</protein>
<sequence>MLEWIRVRLITRLYTKRDRIEKYAGKLYPSIQDKLKKLKVESKQFSATPAGSFLYEVASQYERYVVDLVKKTCSCKGRGACTKYQIWICTLGCTPATIPAAYPDLPHEVCHSAFILTARKSSFIGRKSS</sequence>